<evidence type="ECO:0000259" key="4">
    <source>
        <dbReference type="PROSITE" id="PS50919"/>
    </source>
</evidence>
<accession>A0A061RE30</accession>
<feature type="domain" description="MIR" evidence="4">
    <location>
        <begin position="26"/>
        <end position="80"/>
    </location>
</feature>
<dbReference type="SUPFAM" id="SSF82109">
    <property type="entry name" value="MIR domain"/>
    <property type="match status" value="1"/>
</dbReference>
<dbReference type="Pfam" id="PF02815">
    <property type="entry name" value="MIR"/>
    <property type="match status" value="1"/>
</dbReference>
<feature type="signal peptide" evidence="3">
    <location>
        <begin position="1"/>
        <end position="23"/>
    </location>
</feature>
<gene>
    <name evidence="5" type="ORF">TSPGSL018_2496</name>
</gene>
<dbReference type="PANTHER" id="PTHR46809">
    <property type="entry name" value="STROMAL CELL-DERIVED FACTOR 2-LIKE PROTEIN"/>
    <property type="match status" value="1"/>
</dbReference>
<evidence type="ECO:0000256" key="3">
    <source>
        <dbReference type="SAM" id="SignalP"/>
    </source>
</evidence>
<protein>
    <submittedName>
        <fullName evidence="5">Stromal cell-derived factor 2-like protein</fullName>
    </submittedName>
</protein>
<dbReference type="SMART" id="SM00472">
    <property type="entry name" value="MIR"/>
    <property type="match status" value="3"/>
</dbReference>
<evidence type="ECO:0000313" key="5">
    <source>
        <dbReference type="EMBL" id="JAC71177.1"/>
    </source>
</evidence>
<dbReference type="PROSITE" id="PS50919">
    <property type="entry name" value="MIR"/>
    <property type="match status" value="3"/>
</dbReference>
<dbReference type="AlphaFoldDB" id="A0A061RE30"/>
<feature type="domain" description="MIR" evidence="4">
    <location>
        <begin position="88"/>
        <end position="143"/>
    </location>
</feature>
<dbReference type="InterPro" id="IPR016093">
    <property type="entry name" value="MIR_motif"/>
</dbReference>
<sequence>MQTKWLLPFLCILFASAAGTLFAKETTEVTCGSVIKLMHDKTKAKLHSHDIAYGSGSGQQSVTGFQGGDDANSFWIIRGTKAKPCPQGSLIAKGTPIRLQHHSTRKWLHSHNFKSPLTNNQEVSCFGSDEQSDEGDLWKVDWDGNAKHWMKDTQVRLQHVPTSVYLSSHDKKFGRPINGQTEICGMRKGGKESLWSATEGVYFPQHQDEAEHTEL</sequence>
<evidence type="ECO:0000256" key="2">
    <source>
        <dbReference type="ARBA" id="ARBA00022737"/>
    </source>
</evidence>
<reference evidence="5" key="1">
    <citation type="submission" date="2014-05" db="EMBL/GenBank/DDBJ databases">
        <title>The transcriptome of the halophilic microalga Tetraselmis sp. GSL018 isolated from the Great Salt Lake, Utah.</title>
        <authorList>
            <person name="Jinkerson R.E."/>
            <person name="D'Adamo S."/>
            <person name="Posewitz M.C."/>
        </authorList>
    </citation>
    <scope>NUCLEOTIDE SEQUENCE</scope>
    <source>
        <strain evidence="5">GSL018</strain>
    </source>
</reference>
<dbReference type="InterPro" id="IPR036300">
    <property type="entry name" value="MIR_dom_sf"/>
</dbReference>
<feature type="domain" description="MIR" evidence="4">
    <location>
        <begin position="146"/>
        <end position="200"/>
    </location>
</feature>
<dbReference type="CDD" id="cd23294">
    <property type="entry name" value="beta-trefoil_MIR_AtSDF2-like"/>
    <property type="match status" value="1"/>
</dbReference>
<dbReference type="PANTHER" id="PTHR46809:SF2">
    <property type="entry name" value="GH21273P"/>
    <property type="match status" value="1"/>
</dbReference>
<keyword evidence="2" id="KW-0677">Repeat</keyword>
<feature type="chain" id="PRO_5030002184" evidence="3">
    <location>
        <begin position="24"/>
        <end position="215"/>
    </location>
</feature>
<organism evidence="5">
    <name type="scientific">Tetraselmis sp. GSL018</name>
    <dbReference type="NCBI Taxonomy" id="582737"/>
    <lineage>
        <taxon>Eukaryota</taxon>
        <taxon>Viridiplantae</taxon>
        <taxon>Chlorophyta</taxon>
        <taxon>core chlorophytes</taxon>
        <taxon>Chlorodendrophyceae</taxon>
        <taxon>Chlorodendrales</taxon>
        <taxon>Chlorodendraceae</taxon>
        <taxon>Tetraselmis</taxon>
    </lineage>
</organism>
<evidence type="ECO:0000256" key="1">
    <source>
        <dbReference type="ARBA" id="ARBA00022729"/>
    </source>
</evidence>
<keyword evidence="1 3" id="KW-0732">Signal</keyword>
<dbReference type="Gene3D" id="2.80.10.50">
    <property type="match status" value="1"/>
</dbReference>
<dbReference type="EMBL" id="GBEZ01014939">
    <property type="protein sequence ID" value="JAC71177.1"/>
    <property type="molecule type" value="Transcribed_RNA"/>
</dbReference>
<proteinExistence type="predicted"/>
<name>A0A061RE30_9CHLO</name>